<dbReference type="PATRIC" id="fig|1121326.3.peg.3883"/>
<dbReference type="InterPro" id="IPR001867">
    <property type="entry name" value="OmpR/PhoB-type_DNA-bd"/>
</dbReference>
<dbReference type="SUPFAM" id="SSF52172">
    <property type="entry name" value="CheY-like"/>
    <property type="match status" value="1"/>
</dbReference>
<comment type="function">
    <text evidence="7">May play the central regulatory role in sporulation. It may be an element of the effector pathway responsible for the activation of sporulation genes in response to nutritional stress. Spo0A may act in concert with spo0H (a sigma factor) to control the expression of some genes that are critical to the sporulation process.</text>
</comment>
<dbReference type="GO" id="GO:0000156">
    <property type="term" value="F:phosphorelay response regulator activity"/>
    <property type="evidence" value="ECO:0007669"/>
    <property type="project" value="TreeGrafter"/>
</dbReference>
<dbReference type="PROSITE" id="PS51755">
    <property type="entry name" value="OMPR_PHOB"/>
    <property type="match status" value="1"/>
</dbReference>
<dbReference type="SMART" id="SM00448">
    <property type="entry name" value="REC"/>
    <property type="match status" value="1"/>
</dbReference>
<proteinExistence type="predicted"/>
<feature type="modified residue" description="4-aspartylphosphate" evidence="8">
    <location>
        <position position="54"/>
    </location>
</feature>
<dbReference type="EMBL" id="LWAE01000004">
    <property type="protein sequence ID" value="KZL90927.1"/>
    <property type="molecule type" value="Genomic_DNA"/>
</dbReference>
<evidence type="ECO:0000256" key="8">
    <source>
        <dbReference type="PROSITE-ProRule" id="PRU00169"/>
    </source>
</evidence>
<dbReference type="InterPro" id="IPR001789">
    <property type="entry name" value="Sig_transdc_resp-reg_receiver"/>
</dbReference>
<dbReference type="InterPro" id="IPR011006">
    <property type="entry name" value="CheY-like_superfamily"/>
</dbReference>
<dbReference type="InterPro" id="IPR039420">
    <property type="entry name" value="WalR-like"/>
</dbReference>
<dbReference type="GO" id="GO:0005829">
    <property type="term" value="C:cytosol"/>
    <property type="evidence" value="ECO:0007669"/>
    <property type="project" value="TreeGrafter"/>
</dbReference>
<evidence type="ECO:0000313" key="13">
    <source>
        <dbReference type="Proteomes" id="UP000076603"/>
    </source>
</evidence>
<dbReference type="STRING" id="1121326.CLMAG_38380"/>
<reference evidence="12 13" key="1">
    <citation type="submission" date="2016-04" db="EMBL/GenBank/DDBJ databases">
        <title>Genome sequence of Clostridium magnum DSM 2767.</title>
        <authorList>
            <person name="Poehlein A."/>
            <person name="Uhlig R."/>
            <person name="Fischer R."/>
            <person name="Bahl H."/>
            <person name="Daniel R."/>
        </authorList>
    </citation>
    <scope>NUCLEOTIDE SEQUENCE [LARGE SCALE GENOMIC DNA]</scope>
    <source>
        <strain evidence="12 13">DSM 2767</strain>
    </source>
</reference>
<name>A0A162S8Z0_9CLOT</name>
<evidence type="ECO:0000256" key="7">
    <source>
        <dbReference type="ARBA" id="ARBA00024867"/>
    </source>
</evidence>
<evidence type="ECO:0000259" key="11">
    <source>
        <dbReference type="PROSITE" id="PS51755"/>
    </source>
</evidence>
<dbReference type="CDD" id="cd00383">
    <property type="entry name" value="trans_reg_C"/>
    <property type="match status" value="1"/>
</dbReference>
<accession>A0A162S8Z0</accession>
<dbReference type="FunFam" id="1.10.10.10:FF:000018">
    <property type="entry name" value="DNA-binding response regulator ResD"/>
    <property type="match status" value="1"/>
</dbReference>
<dbReference type="PANTHER" id="PTHR48111:SF40">
    <property type="entry name" value="PHOSPHATE REGULON TRANSCRIPTIONAL REGULATORY PROTEIN PHOB"/>
    <property type="match status" value="1"/>
</dbReference>
<keyword evidence="5 9" id="KW-0238">DNA-binding</keyword>
<evidence type="ECO:0000256" key="9">
    <source>
        <dbReference type="PROSITE-ProRule" id="PRU01091"/>
    </source>
</evidence>
<dbReference type="SMART" id="SM00862">
    <property type="entry name" value="Trans_reg_C"/>
    <property type="match status" value="1"/>
</dbReference>
<organism evidence="12 13">
    <name type="scientific">Clostridium magnum DSM 2767</name>
    <dbReference type="NCBI Taxonomy" id="1121326"/>
    <lineage>
        <taxon>Bacteria</taxon>
        <taxon>Bacillati</taxon>
        <taxon>Bacillota</taxon>
        <taxon>Clostridia</taxon>
        <taxon>Eubacteriales</taxon>
        <taxon>Clostridiaceae</taxon>
        <taxon>Clostridium</taxon>
    </lineage>
</organism>
<feature type="domain" description="OmpR/PhoB-type" evidence="11">
    <location>
        <begin position="132"/>
        <end position="230"/>
    </location>
</feature>
<comment type="caution">
    <text evidence="12">The sequence shown here is derived from an EMBL/GenBank/DDBJ whole genome shotgun (WGS) entry which is preliminary data.</text>
</comment>
<dbReference type="InterPro" id="IPR036388">
    <property type="entry name" value="WH-like_DNA-bd_sf"/>
</dbReference>
<dbReference type="RefSeq" id="WP_066625959.1">
    <property type="nucleotide sequence ID" value="NZ_FQXL01000059.1"/>
</dbReference>
<dbReference type="GO" id="GO:0000976">
    <property type="term" value="F:transcription cis-regulatory region binding"/>
    <property type="evidence" value="ECO:0007669"/>
    <property type="project" value="TreeGrafter"/>
</dbReference>
<evidence type="ECO:0000256" key="4">
    <source>
        <dbReference type="ARBA" id="ARBA00023015"/>
    </source>
</evidence>
<dbReference type="GO" id="GO:0006355">
    <property type="term" value="P:regulation of DNA-templated transcription"/>
    <property type="evidence" value="ECO:0007669"/>
    <property type="project" value="InterPro"/>
</dbReference>
<dbReference type="Pfam" id="PF00486">
    <property type="entry name" value="Trans_reg_C"/>
    <property type="match status" value="1"/>
</dbReference>
<protein>
    <recommendedName>
        <fullName evidence="1">Stage 0 sporulation protein A homolog</fullName>
    </recommendedName>
</protein>
<dbReference type="CDD" id="cd17574">
    <property type="entry name" value="REC_OmpR"/>
    <property type="match status" value="1"/>
</dbReference>
<evidence type="ECO:0000256" key="6">
    <source>
        <dbReference type="ARBA" id="ARBA00023163"/>
    </source>
</evidence>
<dbReference type="Gene3D" id="6.10.250.690">
    <property type="match status" value="1"/>
</dbReference>
<dbReference type="Pfam" id="PF00072">
    <property type="entry name" value="Response_reg"/>
    <property type="match status" value="1"/>
</dbReference>
<evidence type="ECO:0000259" key="10">
    <source>
        <dbReference type="PROSITE" id="PS50110"/>
    </source>
</evidence>
<dbReference type="GO" id="GO:0032993">
    <property type="term" value="C:protein-DNA complex"/>
    <property type="evidence" value="ECO:0007669"/>
    <property type="project" value="TreeGrafter"/>
</dbReference>
<gene>
    <name evidence="12" type="primary">sphR_2</name>
    <name evidence="12" type="ORF">CLMAG_38380</name>
</gene>
<evidence type="ECO:0000256" key="1">
    <source>
        <dbReference type="ARBA" id="ARBA00018672"/>
    </source>
</evidence>
<feature type="DNA-binding region" description="OmpR/PhoB-type" evidence="9">
    <location>
        <begin position="132"/>
        <end position="230"/>
    </location>
</feature>
<keyword evidence="2 8" id="KW-0597">Phosphoprotein</keyword>
<dbReference type="Gene3D" id="1.10.10.10">
    <property type="entry name" value="Winged helix-like DNA-binding domain superfamily/Winged helix DNA-binding domain"/>
    <property type="match status" value="1"/>
</dbReference>
<evidence type="ECO:0000256" key="2">
    <source>
        <dbReference type="ARBA" id="ARBA00022553"/>
    </source>
</evidence>
<evidence type="ECO:0000313" key="12">
    <source>
        <dbReference type="EMBL" id="KZL90927.1"/>
    </source>
</evidence>
<keyword evidence="13" id="KW-1185">Reference proteome</keyword>
<dbReference type="PROSITE" id="PS50110">
    <property type="entry name" value="RESPONSE_REGULATORY"/>
    <property type="match status" value="1"/>
</dbReference>
<keyword evidence="6" id="KW-0804">Transcription</keyword>
<sequence>MEEIKILIVEDEEPIRKLIYKILSTQGMLVYQAENGSQGLEMINKYSFDLVLLDILMGDISGYDVAREIRKHNLQLPIIFLSGKKDDEDIIKGLDIGADSYITKPFSPSVLSAQVKSRIKRRKEMLQENTDSNIIFHSPFKFDLKTYKFYKNDVELKLSSKETKLMKFFMEHPKQVFSKEQLYQSVWKDNDSDDNSIMVYVKYLRNKIEDIPSKPKYIKTVWGIGYEFSV</sequence>
<evidence type="ECO:0000256" key="5">
    <source>
        <dbReference type="ARBA" id="ARBA00023125"/>
    </source>
</evidence>
<feature type="domain" description="Response regulatory" evidence="10">
    <location>
        <begin position="5"/>
        <end position="119"/>
    </location>
</feature>
<dbReference type="Gene3D" id="3.40.50.2300">
    <property type="match status" value="1"/>
</dbReference>
<dbReference type="PANTHER" id="PTHR48111">
    <property type="entry name" value="REGULATOR OF RPOS"/>
    <property type="match status" value="1"/>
</dbReference>
<evidence type="ECO:0000256" key="3">
    <source>
        <dbReference type="ARBA" id="ARBA00023012"/>
    </source>
</evidence>
<dbReference type="OrthoDB" id="9790442at2"/>
<keyword evidence="3" id="KW-0902">Two-component regulatory system</keyword>
<keyword evidence="4" id="KW-0805">Transcription regulation</keyword>
<dbReference type="AlphaFoldDB" id="A0A162S8Z0"/>
<dbReference type="Proteomes" id="UP000076603">
    <property type="component" value="Unassembled WGS sequence"/>
</dbReference>